<feature type="transmembrane region" description="Helical" evidence="7">
    <location>
        <begin position="172"/>
        <end position="194"/>
    </location>
</feature>
<dbReference type="GO" id="GO:0006813">
    <property type="term" value="P:potassium ion transport"/>
    <property type="evidence" value="ECO:0007669"/>
    <property type="project" value="InterPro"/>
</dbReference>
<keyword evidence="6 7" id="KW-0472">Membrane</keyword>
<dbReference type="STRING" id="1276920.ADIAG_01369"/>
<dbReference type="InterPro" id="IPR004680">
    <property type="entry name" value="Cit_transptr-like_dom"/>
</dbReference>
<dbReference type="InterPro" id="IPR006037">
    <property type="entry name" value="RCK_C"/>
</dbReference>
<comment type="caution">
    <text evidence="9">The sequence shown here is derived from an EMBL/GenBank/DDBJ whole genome shotgun (WGS) entry which is preliminary data.</text>
</comment>
<dbReference type="GO" id="GO:0008324">
    <property type="term" value="F:monoatomic cation transmembrane transporter activity"/>
    <property type="evidence" value="ECO:0007669"/>
    <property type="project" value="InterPro"/>
</dbReference>
<dbReference type="PROSITE" id="PS01271">
    <property type="entry name" value="NA_SULFATE"/>
    <property type="match status" value="1"/>
</dbReference>
<sequence length="587" mass="62301">MGFDAVLTLAIVLAVLVLLSATRIAADIILMGAALALMLMGILTPVEALSGFSNTGVITVAVLYVVAAGLSETGAVQWIAQNLLGRPSSIRGAYLRMLLPVGGLSAFLNNTTVVAMLLPAIQDWSARVRIPVSKMLIPLSYMAILGGTMTLIGTSTNLVIDGLLQAEKGVSLRMFDIAAVGVPLTVVGSIFLTLCGNRLLPNREDAVEQMQTAREYAVEFRVLANGPLVGKSVAAAGLRSLVHGFLTRLERDEHLVVEVTPELILDPNDVLIFVGAPQCASELREIRGLEPSAGDVNKLGIRHSQRRLVEAVIGPDFTGIGQTVKENQFRSHYHAVILSISRSGQMLRGKIGDVKFRVGDTLLLETNVDFVRNYRFRRDFMLVSSISDVAPANFRKAPWAILILLGMVLLNAFGVLEVIQAALLASLAMLVTGCLSVGNVRRHIDLQVIIVIAASFALGAAMVKTGAAATIADTLLIADVGPRGALALVFLLTLCFTELLTNNAAAVLVFPIAMAVADTVGANFMPFAITVMAAASASFIIPIGYQTNLMVMGPGGYRVSDFVRIGVPMSLVTAAVTLTVVPLVWPL</sequence>
<evidence type="ECO:0000313" key="10">
    <source>
        <dbReference type="Proteomes" id="UP000012015"/>
    </source>
</evidence>
<dbReference type="Pfam" id="PF03600">
    <property type="entry name" value="CitMHS"/>
    <property type="match status" value="1"/>
</dbReference>
<evidence type="ECO:0000256" key="1">
    <source>
        <dbReference type="ARBA" id="ARBA00004141"/>
    </source>
</evidence>
<keyword evidence="4" id="KW-0677">Repeat</keyword>
<dbReference type="PANTHER" id="PTHR43652:SF2">
    <property type="entry name" value="BASIC AMINO ACID ANTIPORTER YFCC-RELATED"/>
    <property type="match status" value="1"/>
</dbReference>
<dbReference type="GO" id="GO:0005886">
    <property type="term" value="C:plasma membrane"/>
    <property type="evidence" value="ECO:0007669"/>
    <property type="project" value="TreeGrafter"/>
</dbReference>
<evidence type="ECO:0000256" key="2">
    <source>
        <dbReference type="ARBA" id="ARBA00022448"/>
    </source>
</evidence>
<feature type="domain" description="RCK C-terminal" evidence="8">
    <location>
        <begin position="296"/>
        <end position="380"/>
    </location>
</feature>
<gene>
    <name evidence="9" type="ORF">ADIAG_01369</name>
</gene>
<name>M7MWQ3_9MICC</name>
<keyword evidence="10" id="KW-1185">Reference proteome</keyword>
<feature type="domain" description="RCK C-terminal" evidence="8">
    <location>
        <begin position="205"/>
        <end position="289"/>
    </location>
</feature>
<evidence type="ECO:0000256" key="4">
    <source>
        <dbReference type="ARBA" id="ARBA00022737"/>
    </source>
</evidence>
<evidence type="ECO:0000256" key="6">
    <source>
        <dbReference type="ARBA" id="ARBA00023136"/>
    </source>
</evidence>
<evidence type="ECO:0000259" key="8">
    <source>
        <dbReference type="PROSITE" id="PS51202"/>
    </source>
</evidence>
<keyword evidence="5 7" id="KW-1133">Transmembrane helix</keyword>
<feature type="transmembrane region" description="Helical" evidence="7">
    <location>
        <begin position="99"/>
        <end position="118"/>
    </location>
</feature>
<dbReference type="InterPro" id="IPR031312">
    <property type="entry name" value="Na/sul_symport_CS"/>
</dbReference>
<evidence type="ECO:0000256" key="3">
    <source>
        <dbReference type="ARBA" id="ARBA00022692"/>
    </source>
</evidence>
<feature type="transmembrane region" description="Helical" evidence="7">
    <location>
        <begin position="56"/>
        <end position="79"/>
    </location>
</feature>
<proteinExistence type="predicted"/>
<evidence type="ECO:0000313" key="9">
    <source>
        <dbReference type="EMBL" id="EMQ99375.1"/>
    </source>
</evidence>
<dbReference type="Pfam" id="PF02080">
    <property type="entry name" value="TrkA_C"/>
    <property type="match status" value="1"/>
</dbReference>
<accession>M7MWQ3</accession>
<dbReference type="Proteomes" id="UP000012015">
    <property type="component" value="Unassembled WGS sequence"/>
</dbReference>
<feature type="transmembrane region" description="Helical" evidence="7">
    <location>
        <begin position="484"/>
        <end position="512"/>
    </location>
</feature>
<evidence type="ECO:0000256" key="5">
    <source>
        <dbReference type="ARBA" id="ARBA00022989"/>
    </source>
</evidence>
<dbReference type="AlphaFoldDB" id="M7MWQ3"/>
<dbReference type="InterPro" id="IPR036721">
    <property type="entry name" value="RCK_C_sf"/>
</dbReference>
<feature type="transmembrane region" description="Helical" evidence="7">
    <location>
        <begin position="524"/>
        <end position="545"/>
    </location>
</feature>
<keyword evidence="3 7" id="KW-0812">Transmembrane</keyword>
<organism evidence="9 10">
    <name type="scientific">Paeniglutamicibacter gangotriensis Lz1y</name>
    <dbReference type="NCBI Taxonomy" id="1276920"/>
    <lineage>
        <taxon>Bacteria</taxon>
        <taxon>Bacillati</taxon>
        <taxon>Actinomycetota</taxon>
        <taxon>Actinomycetes</taxon>
        <taxon>Micrococcales</taxon>
        <taxon>Micrococcaceae</taxon>
        <taxon>Paeniglutamicibacter</taxon>
    </lineage>
</organism>
<dbReference type="eggNOG" id="COG0471">
    <property type="taxonomic scope" value="Bacteria"/>
</dbReference>
<feature type="transmembrane region" description="Helical" evidence="7">
    <location>
        <begin position="448"/>
        <end position="472"/>
    </location>
</feature>
<dbReference type="EMBL" id="AOCK01000003">
    <property type="protein sequence ID" value="EMQ99375.1"/>
    <property type="molecule type" value="Genomic_DNA"/>
</dbReference>
<feature type="transmembrane region" description="Helical" evidence="7">
    <location>
        <begin position="565"/>
        <end position="585"/>
    </location>
</feature>
<dbReference type="RefSeq" id="WP_007270563.1">
    <property type="nucleotide sequence ID" value="NZ_AOCK01000003.1"/>
</dbReference>
<dbReference type="PANTHER" id="PTHR43652">
    <property type="entry name" value="BASIC AMINO ACID ANTIPORTER YFCC-RELATED"/>
    <property type="match status" value="1"/>
</dbReference>
<dbReference type="Gene3D" id="3.30.70.1450">
    <property type="entry name" value="Regulator of K+ conductance, C-terminal domain"/>
    <property type="match status" value="2"/>
</dbReference>
<protein>
    <submittedName>
        <fullName evidence="9">TrkA-C domain-containing protein</fullName>
    </submittedName>
</protein>
<dbReference type="eggNOG" id="COG0490">
    <property type="taxonomic scope" value="Bacteria"/>
</dbReference>
<dbReference type="InterPro" id="IPR051679">
    <property type="entry name" value="DASS-Related_Transporters"/>
</dbReference>
<dbReference type="SUPFAM" id="SSF116726">
    <property type="entry name" value="TrkA C-terminal domain-like"/>
    <property type="match status" value="2"/>
</dbReference>
<dbReference type="PATRIC" id="fig|1276920.7.peg.1365"/>
<evidence type="ECO:0000256" key="7">
    <source>
        <dbReference type="SAM" id="Phobius"/>
    </source>
</evidence>
<feature type="transmembrane region" description="Helical" evidence="7">
    <location>
        <begin position="397"/>
        <end position="416"/>
    </location>
</feature>
<dbReference type="PROSITE" id="PS51202">
    <property type="entry name" value="RCK_C"/>
    <property type="match status" value="2"/>
</dbReference>
<reference evidence="9 10" key="1">
    <citation type="journal article" date="2013" name="Genome Announc.">
        <title>Draft Genome Sequence of Arthrobacter gangotriensis Strain Lz1yT, Isolated from a Penguin Rookery Soil Sample Collected in Antarctica, near the Indian Station Dakshin Gangotri.</title>
        <authorList>
            <person name="Shivaji S."/>
            <person name="Ara S."/>
            <person name="Bandi S."/>
            <person name="Singh A."/>
            <person name="Kumar Pinnaka A."/>
        </authorList>
    </citation>
    <scope>NUCLEOTIDE SEQUENCE [LARGE SCALE GENOMIC DNA]</scope>
    <source>
        <strain evidence="9 10">Lz1y</strain>
    </source>
</reference>
<keyword evidence="2" id="KW-0813">Transport</keyword>
<feature type="transmembrane region" description="Helical" evidence="7">
    <location>
        <begin position="422"/>
        <end position="441"/>
    </location>
</feature>
<feature type="transmembrane region" description="Helical" evidence="7">
    <location>
        <begin position="139"/>
        <end position="160"/>
    </location>
</feature>
<feature type="transmembrane region" description="Helical" evidence="7">
    <location>
        <begin position="30"/>
        <end position="49"/>
    </location>
</feature>
<comment type="subcellular location">
    <subcellularLocation>
        <location evidence="1">Membrane</location>
        <topology evidence="1">Multi-pass membrane protein</topology>
    </subcellularLocation>
</comment>